<accession>A0A8H3DAJ7</accession>
<dbReference type="PANTHER" id="PTHR20852">
    <property type="entry name" value="GLUTAMINE SYNTHETASE"/>
    <property type="match status" value="1"/>
</dbReference>
<dbReference type="Proteomes" id="UP000663843">
    <property type="component" value="Unassembled WGS sequence"/>
</dbReference>
<protein>
    <recommendedName>
        <fullName evidence="1">Glutamate--ammonia ligase</fullName>
    </recommendedName>
</protein>
<feature type="non-terminal residue" evidence="2">
    <location>
        <position position="152"/>
    </location>
</feature>
<dbReference type="PANTHER" id="PTHR20852:SF57">
    <property type="entry name" value="GLUTAMINE SYNTHETASE 2 CYTOPLASMIC"/>
    <property type="match status" value="1"/>
</dbReference>
<gene>
    <name evidence="2" type="ORF">RDB_LOCUS164412</name>
</gene>
<evidence type="ECO:0000256" key="1">
    <source>
        <dbReference type="ARBA" id="ARBA00030668"/>
    </source>
</evidence>
<sequence length="152" mass="17574">TVIREVKSVDNLHIWDLQWFVHLCLAAIFKDPFHGGKNILVLAETYNNNGTPNHTNYHHHVQKTMDLAKDKHPWFGLKQEYTLFDTNGTLWLAQGWFPWSSGPALWWCWNWEGLCAQFDQGALPCLLVHWHKISGIAAKVMPSQCIRISVII</sequence>
<dbReference type="InterPro" id="IPR050292">
    <property type="entry name" value="Glutamine_Synthetase"/>
</dbReference>
<evidence type="ECO:0000313" key="3">
    <source>
        <dbReference type="Proteomes" id="UP000663843"/>
    </source>
</evidence>
<comment type="caution">
    <text evidence="2">The sequence shown here is derived from an EMBL/GenBank/DDBJ whole genome shotgun (WGS) entry which is preliminary data.</text>
</comment>
<dbReference type="Gene3D" id="3.10.20.70">
    <property type="entry name" value="Glutamine synthetase, N-terminal domain"/>
    <property type="match status" value="1"/>
</dbReference>
<dbReference type="GO" id="GO:0004356">
    <property type="term" value="F:glutamine synthetase activity"/>
    <property type="evidence" value="ECO:0007669"/>
    <property type="project" value="InterPro"/>
</dbReference>
<name>A0A8H3DAJ7_9AGAM</name>
<dbReference type="AlphaFoldDB" id="A0A8H3DAJ7"/>
<dbReference type="EMBL" id="CAJMWT010006811">
    <property type="protein sequence ID" value="CAE6520159.1"/>
    <property type="molecule type" value="Genomic_DNA"/>
</dbReference>
<reference evidence="2" key="1">
    <citation type="submission" date="2021-01" db="EMBL/GenBank/DDBJ databases">
        <authorList>
            <person name="Kaushik A."/>
        </authorList>
    </citation>
    <scope>NUCLEOTIDE SEQUENCE</scope>
    <source>
        <strain evidence="2">AG2-2IIIB</strain>
    </source>
</reference>
<dbReference type="Gene3D" id="3.30.590.10">
    <property type="entry name" value="Glutamine synthetase/guanido kinase, catalytic domain"/>
    <property type="match status" value="1"/>
</dbReference>
<evidence type="ECO:0000313" key="2">
    <source>
        <dbReference type="EMBL" id="CAE6520159.1"/>
    </source>
</evidence>
<proteinExistence type="predicted"/>
<dbReference type="GO" id="GO:0006542">
    <property type="term" value="P:glutamine biosynthetic process"/>
    <property type="evidence" value="ECO:0007669"/>
    <property type="project" value="InterPro"/>
</dbReference>
<dbReference type="GO" id="GO:0005737">
    <property type="term" value="C:cytoplasm"/>
    <property type="evidence" value="ECO:0007669"/>
    <property type="project" value="TreeGrafter"/>
</dbReference>
<organism evidence="2 3">
    <name type="scientific">Rhizoctonia solani</name>
    <dbReference type="NCBI Taxonomy" id="456999"/>
    <lineage>
        <taxon>Eukaryota</taxon>
        <taxon>Fungi</taxon>
        <taxon>Dikarya</taxon>
        <taxon>Basidiomycota</taxon>
        <taxon>Agaricomycotina</taxon>
        <taxon>Agaricomycetes</taxon>
        <taxon>Cantharellales</taxon>
        <taxon>Ceratobasidiaceae</taxon>
        <taxon>Rhizoctonia</taxon>
    </lineage>
</organism>
<dbReference type="InterPro" id="IPR036651">
    <property type="entry name" value="Gln_synt_N_sf"/>
</dbReference>